<evidence type="ECO:0000313" key="4">
    <source>
        <dbReference type="Proteomes" id="UP000821866"/>
    </source>
</evidence>
<feature type="domain" description="PiggyBac transposable element-derived protein" evidence="2">
    <location>
        <begin position="98"/>
        <end position="458"/>
    </location>
</feature>
<comment type="caution">
    <text evidence="3">The sequence shown here is derived from an EMBL/GenBank/DDBJ whole genome shotgun (WGS) entry which is preliminary data.</text>
</comment>
<dbReference type="PANTHER" id="PTHR47272:SF1">
    <property type="entry name" value="PIGGYBAC TRANSPOSABLE ELEMENT-DERIVED PROTEIN 3-LIKE"/>
    <property type="match status" value="1"/>
</dbReference>
<evidence type="ECO:0000313" key="3">
    <source>
        <dbReference type="EMBL" id="KAH8038430.1"/>
    </source>
</evidence>
<organism evidence="3 4">
    <name type="scientific">Rhipicephalus microplus</name>
    <name type="common">Cattle tick</name>
    <name type="synonym">Boophilus microplus</name>
    <dbReference type="NCBI Taxonomy" id="6941"/>
    <lineage>
        <taxon>Eukaryota</taxon>
        <taxon>Metazoa</taxon>
        <taxon>Ecdysozoa</taxon>
        <taxon>Arthropoda</taxon>
        <taxon>Chelicerata</taxon>
        <taxon>Arachnida</taxon>
        <taxon>Acari</taxon>
        <taxon>Parasitiformes</taxon>
        <taxon>Ixodida</taxon>
        <taxon>Ixodoidea</taxon>
        <taxon>Ixodidae</taxon>
        <taxon>Rhipicephalinae</taxon>
        <taxon>Rhipicephalus</taxon>
        <taxon>Boophilus</taxon>
    </lineage>
</organism>
<protein>
    <recommendedName>
        <fullName evidence="2">PiggyBac transposable element-derived protein domain-containing protein</fullName>
    </recommendedName>
</protein>
<accession>A0A9J6EVR2</accession>
<dbReference type="Proteomes" id="UP000821866">
    <property type="component" value="Chromosome 1"/>
</dbReference>
<evidence type="ECO:0000259" key="2">
    <source>
        <dbReference type="Pfam" id="PF13843"/>
    </source>
</evidence>
<dbReference type="Pfam" id="PF13843">
    <property type="entry name" value="DDE_Tnp_1_7"/>
    <property type="match status" value="1"/>
</dbReference>
<dbReference type="EMBL" id="JABSTU010000001">
    <property type="protein sequence ID" value="KAH8038430.1"/>
    <property type="molecule type" value="Genomic_DNA"/>
</dbReference>
<reference evidence="3" key="1">
    <citation type="journal article" date="2020" name="Cell">
        <title>Large-Scale Comparative Analyses of Tick Genomes Elucidate Their Genetic Diversity and Vector Capacities.</title>
        <authorList>
            <consortium name="Tick Genome and Microbiome Consortium (TIGMIC)"/>
            <person name="Jia N."/>
            <person name="Wang J."/>
            <person name="Shi W."/>
            <person name="Du L."/>
            <person name="Sun Y."/>
            <person name="Zhan W."/>
            <person name="Jiang J.F."/>
            <person name="Wang Q."/>
            <person name="Zhang B."/>
            <person name="Ji P."/>
            <person name="Bell-Sakyi L."/>
            <person name="Cui X.M."/>
            <person name="Yuan T.T."/>
            <person name="Jiang B.G."/>
            <person name="Yang W.F."/>
            <person name="Lam T.T."/>
            <person name="Chang Q.C."/>
            <person name="Ding S.J."/>
            <person name="Wang X.J."/>
            <person name="Zhu J.G."/>
            <person name="Ruan X.D."/>
            <person name="Zhao L."/>
            <person name="Wei J.T."/>
            <person name="Ye R.Z."/>
            <person name="Que T.C."/>
            <person name="Du C.H."/>
            <person name="Zhou Y.H."/>
            <person name="Cheng J.X."/>
            <person name="Dai P.F."/>
            <person name="Guo W.B."/>
            <person name="Han X.H."/>
            <person name="Huang E.J."/>
            <person name="Li L.F."/>
            <person name="Wei W."/>
            <person name="Gao Y.C."/>
            <person name="Liu J.Z."/>
            <person name="Shao H.Z."/>
            <person name="Wang X."/>
            <person name="Wang C.C."/>
            <person name="Yang T.C."/>
            <person name="Huo Q.B."/>
            <person name="Li W."/>
            <person name="Chen H.Y."/>
            <person name="Chen S.E."/>
            <person name="Zhou L.G."/>
            <person name="Ni X.B."/>
            <person name="Tian J.H."/>
            <person name="Sheng Y."/>
            <person name="Liu T."/>
            <person name="Pan Y.S."/>
            <person name="Xia L.Y."/>
            <person name="Li J."/>
            <person name="Zhao F."/>
            <person name="Cao W.C."/>
        </authorList>
    </citation>
    <scope>NUCLEOTIDE SEQUENCE</scope>
    <source>
        <strain evidence="3">Rmic-2018</strain>
    </source>
</reference>
<proteinExistence type="predicted"/>
<evidence type="ECO:0000256" key="1">
    <source>
        <dbReference type="SAM" id="MobiDB-lite"/>
    </source>
</evidence>
<dbReference type="PANTHER" id="PTHR47272">
    <property type="entry name" value="DDE_TNP_1_7 DOMAIN-CONTAINING PROTEIN"/>
    <property type="match status" value="1"/>
</dbReference>
<sequence length="635" mass="71832">MDSRSFYGKRGLRTRLPPEDKSDDSCLSDSEDDDVVPYHHTQARVSSSSSEDEDEDAVDEPSASRKRAVRWKKTGCQEQREVPPWESALPEADTVRAPIEYFKDFFDDNFMDHIVEQSNVFAMQKNPNKGLALSRDELDQFLGTVTFMSICRLPRSRLYWAAESRVPTVADTMSRDRWEAIKANLHFNNNDDMSPPNDPHKDRLFKVRPVIDFLLPKFQGIPKTQALCVDEQMVPFKGRSSLKQYIPSKPHKWGYKVFLLCDPQGMVHSFEIYTGRIDAVPGEPDIGASGNIVLKLSQNIQPGLNHLLFCDNWFTSLKLFSSLSKKDVHCLGTVHANRLQGCPLPSDASLKKKGRGSFEEFETVVDATKLIALKWYDNRAVTTLSTFAGAEPVTSVGRWERSKKMTVQVECPSAVSIYNKFMGGVDQLDALIAYYRIHVRSKKFYLKIFFHFVDMVVVAWLLYRRDCDAVGVPTKQQMDLLKFKFYIATWEGIPCSVFYAETAPPRILNDVLDLVDAGGSRPPTLAILPRADNFAAIVTDEESGDENDTDMARLPGSVLRAEIVGLDNASSDDDEGEPAKKVAKFSANWDKRDLKTKLPQSEWLAEEQDESFLTPADAFEKFFDDGRHRASREGN</sequence>
<dbReference type="VEuPathDB" id="VectorBase:LOC119180411"/>
<dbReference type="AlphaFoldDB" id="A0A9J6EVR2"/>
<dbReference type="InterPro" id="IPR029526">
    <property type="entry name" value="PGBD"/>
</dbReference>
<reference evidence="3" key="2">
    <citation type="submission" date="2021-09" db="EMBL/GenBank/DDBJ databases">
        <authorList>
            <person name="Jia N."/>
            <person name="Wang J."/>
            <person name="Shi W."/>
            <person name="Du L."/>
            <person name="Sun Y."/>
            <person name="Zhan W."/>
            <person name="Jiang J."/>
            <person name="Wang Q."/>
            <person name="Zhang B."/>
            <person name="Ji P."/>
            <person name="Sakyi L.B."/>
            <person name="Cui X."/>
            <person name="Yuan T."/>
            <person name="Jiang B."/>
            <person name="Yang W."/>
            <person name="Lam T.T.-Y."/>
            <person name="Chang Q."/>
            <person name="Ding S."/>
            <person name="Wang X."/>
            <person name="Zhu J."/>
            <person name="Ruan X."/>
            <person name="Zhao L."/>
            <person name="Wei J."/>
            <person name="Que T."/>
            <person name="Du C."/>
            <person name="Cheng J."/>
            <person name="Dai P."/>
            <person name="Han X."/>
            <person name="Huang E."/>
            <person name="Gao Y."/>
            <person name="Liu J."/>
            <person name="Shao H."/>
            <person name="Ye R."/>
            <person name="Li L."/>
            <person name="Wei W."/>
            <person name="Wang X."/>
            <person name="Wang C."/>
            <person name="Huo Q."/>
            <person name="Li W."/>
            <person name="Guo W."/>
            <person name="Chen H."/>
            <person name="Chen S."/>
            <person name="Zhou L."/>
            <person name="Zhou L."/>
            <person name="Ni X."/>
            <person name="Tian J."/>
            <person name="Zhou Y."/>
            <person name="Sheng Y."/>
            <person name="Liu T."/>
            <person name="Pan Y."/>
            <person name="Xia L."/>
            <person name="Li J."/>
            <person name="Zhao F."/>
            <person name="Cao W."/>
        </authorList>
    </citation>
    <scope>NUCLEOTIDE SEQUENCE</scope>
    <source>
        <strain evidence="3">Rmic-2018</strain>
        <tissue evidence="3">Larvae</tissue>
    </source>
</reference>
<name>A0A9J6EVR2_RHIMP</name>
<feature type="compositionally biased region" description="Acidic residues" evidence="1">
    <location>
        <begin position="50"/>
        <end position="59"/>
    </location>
</feature>
<feature type="region of interest" description="Disordered" evidence="1">
    <location>
        <begin position="1"/>
        <end position="72"/>
    </location>
</feature>
<gene>
    <name evidence="3" type="ORF">HPB51_001545</name>
</gene>
<keyword evidence="4" id="KW-1185">Reference proteome</keyword>